<dbReference type="AlphaFoldDB" id="A0A917L067"/>
<dbReference type="Pfam" id="PF03756">
    <property type="entry name" value="AfsA"/>
    <property type="match status" value="2"/>
</dbReference>
<evidence type="ECO:0000313" key="2">
    <source>
        <dbReference type="EMBL" id="GGJ38217.1"/>
    </source>
</evidence>
<dbReference type="InterPro" id="IPR005509">
    <property type="entry name" value="AfsA_hotdog_dom"/>
</dbReference>
<evidence type="ECO:0000313" key="3">
    <source>
        <dbReference type="Proteomes" id="UP000625682"/>
    </source>
</evidence>
<proteinExistence type="predicted"/>
<gene>
    <name evidence="2" type="ORF">GCM10012282_38730</name>
</gene>
<dbReference type="GO" id="GO:0016740">
    <property type="term" value="F:transferase activity"/>
    <property type="evidence" value="ECO:0007669"/>
    <property type="project" value="InterPro"/>
</dbReference>
<dbReference type="InterPro" id="IPR047757">
    <property type="entry name" value="AfsA-like"/>
</dbReference>
<protein>
    <recommendedName>
        <fullName evidence="1">A-factor biosynthesis hotdog domain-containing protein</fullName>
    </recommendedName>
</protein>
<name>A0A917L067_9ACTN</name>
<keyword evidence="3" id="KW-1185">Reference proteome</keyword>
<evidence type="ECO:0000259" key="1">
    <source>
        <dbReference type="Pfam" id="PF03756"/>
    </source>
</evidence>
<feature type="domain" description="A-factor biosynthesis hotdog" evidence="1">
    <location>
        <begin position="18"/>
        <end position="153"/>
    </location>
</feature>
<feature type="domain" description="A-factor biosynthesis hotdog" evidence="1">
    <location>
        <begin position="197"/>
        <end position="323"/>
    </location>
</feature>
<dbReference type="EMBL" id="BMMU01000011">
    <property type="protein sequence ID" value="GGJ38217.1"/>
    <property type="molecule type" value="Genomic_DNA"/>
</dbReference>
<dbReference type="NCBIfam" id="NF041195">
    <property type="entry name" value="ScbA_BarX_GamBu"/>
    <property type="match status" value="1"/>
</dbReference>
<reference evidence="2" key="2">
    <citation type="submission" date="2020-09" db="EMBL/GenBank/DDBJ databases">
        <authorList>
            <person name="Sun Q."/>
            <person name="Zhou Y."/>
        </authorList>
    </citation>
    <scope>NUCLEOTIDE SEQUENCE</scope>
    <source>
        <strain evidence="2">CGMCC 4.7272</strain>
    </source>
</reference>
<dbReference type="RefSeq" id="WP_189148597.1">
    <property type="nucleotide sequence ID" value="NZ_BAABER010000010.1"/>
</dbReference>
<dbReference type="Proteomes" id="UP000625682">
    <property type="component" value="Unassembled WGS sequence"/>
</dbReference>
<accession>A0A917L067</accession>
<sequence length="350" mass="38149">MVSLKETLRFLQPVTRELVHRSSVSEVFVTDGLYTGGAEFVVAAQWPRDHALYHPDENGLYDPLLFAETLRQAHFYAAHTFFGVPLGHRFVGQDLSFEITDPTALRVGAAPLAVLLDGTWEWQGGTPARRAGARMDVSLVVDGRVCGRGHARGLIVDERRYGLLRRRAAEAAGVGEAPVGHGPATVADTGLVPPHRVGRQRRKDCVLERVATGAPDRQWRLRSDQDHAILFDHPTDHVPLMVMLEGFRQLGHLTVHESAQGAAAGEEFVLSGLVLDCAAFGELSAPVHLTVVEDAPDPLRDGGRRLRFEAEQGGKRLAVAETLWWNVGRCDPGPLECLTEAPPLSAAASR</sequence>
<organism evidence="2 3">
    <name type="scientific">Streptomyces lacrimifluminis</name>
    <dbReference type="NCBI Taxonomy" id="1500077"/>
    <lineage>
        <taxon>Bacteria</taxon>
        <taxon>Bacillati</taxon>
        <taxon>Actinomycetota</taxon>
        <taxon>Actinomycetes</taxon>
        <taxon>Kitasatosporales</taxon>
        <taxon>Streptomycetaceae</taxon>
        <taxon>Streptomyces</taxon>
    </lineage>
</organism>
<reference evidence="2" key="1">
    <citation type="journal article" date="2014" name="Int. J. Syst. Evol. Microbiol.">
        <title>Complete genome sequence of Corynebacterium casei LMG S-19264T (=DSM 44701T), isolated from a smear-ripened cheese.</title>
        <authorList>
            <consortium name="US DOE Joint Genome Institute (JGI-PGF)"/>
            <person name="Walter F."/>
            <person name="Albersmeier A."/>
            <person name="Kalinowski J."/>
            <person name="Ruckert C."/>
        </authorList>
    </citation>
    <scope>NUCLEOTIDE SEQUENCE</scope>
    <source>
        <strain evidence="2">CGMCC 4.7272</strain>
    </source>
</reference>
<comment type="caution">
    <text evidence="2">The sequence shown here is derived from an EMBL/GenBank/DDBJ whole genome shotgun (WGS) entry which is preliminary data.</text>
</comment>